<reference evidence="1 2" key="1">
    <citation type="journal article" date="2022" name="Nat. Plants">
        <title>Genomes of leafy and leafless Platanthera orchids illuminate the evolution of mycoheterotrophy.</title>
        <authorList>
            <person name="Li M.H."/>
            <person name="Liu K.W."/>
            <person name="Li Z."/>
            <person name="Lu H.C."/>
            <person name="Ye Q.L."/>
            <person name="Zhang D."/>
            <person name="Wang J.Y."/>
            <person name="Li Y.F."/>
            <person name="Zhong Z.M."/>
            <person name="Liu X."/>
            <person name="Yu X."/>
            <person name="Liu D.K."/>
            <person name="Tu X.D."/>
            <person name="Liu B."/>
            <person name="Hao Y."/>
            <person name="Liao X.Y."/>
            <person name="Jiang Y.T."/>
            <person name="Sun W.H."/>
            <person name="Chen J."/>
            <person name="Chen Y.Q."/>
            <person name="Ai Y."/>
            <person name="Zhai J.W."/>
            <person name="Wu S.S."/>
            <person name="Zhou Z."/>
            <person name="Hsiao Y.Y."/>
            <person name="Wu W.L."/>
            <person name="Chen Y.Y."/>
            <person name="Lin Y.F."/>
            <person name="Hsu J.L."/>
            <person name="Li C.Y."/>
            <person name="Wang Z.W."/>
            <person name="Zhao X."/>
            <person name="Zhong W.Y."/>
            <person name="Ma X.K."/>
            <person name="Ma L."/>
            <person name="Huang J."/>
            <person name="Chen G.Z."/>
            <person name="Huang M.Z."/>
            <person name="Huang L."/>
            <person name="Peng D.H."/>
            <person name="Luo Y.B."/>
            <person name="Zou S.Q."/>
            <person name="Chen S.P."/>
            <person name="Lan S."/>
            <person name="Tsai W.C."/>
            <person name="Van de Peer Y."/>
            <person name="Liu Z.J."/>
        </authorList>
    </citation>
    <scope>NUCLEOTIDE SEQUENCE [LARGE SCALE GENOMIC DNA]</scope>
    <source>
        <strain evidence="1">Lor288</strain>
    </source>
</reference>
<comment type="caution">
    <text evidence="1">The sequence shown here is derived from an EMBL/GenBank/DDBJ whole genome shotgun (WGS) entry which is preliminary data.</text>
</comment>
<sequence>MVEQLELHDYRVTFIADFIDFLIVKLVPSWRPSADNQSNEILIESEISDKDETSRQC</sequence>
<evidence type="ECO:0000313" key="2">
    <source>
        <dbReference type="Proteomes" id="UP001412067"/>
    </source>
</evidence>
<proteinExistence type="predicted"/>
<gene>
    <name evidence="1" type="primary">WNK6</name>
    <name evidence="1" type="ORF">KSP40_PGU004865</name>
</gene>
<name>A0ABR2MGM1_9ASPA</name>
<keyword evidence="1" id="KW-0808">Transferase</keyword>
<accession>A0ABR2MGM1</accession>
<dbReference type="EMBL" id="JBBWWR010000007">
    <property type="protein sequence ID" value="KAK8963312.1"/>
    <property type="molecule type" value="Genomic_DNA"/>
</dbReference>
<evidence type="ECO:0000313" key="1">
    <source>
        <dbReference type="EMBL" id="KAK8963312.1"/>
    </source>
</evidence>
<dbReference type="Proteomes" id="UP001412067">
    <property type="component" value="Unassembled WGS sequence"/>
</dbReference>
<protein>
    <submittedName>
        <fullName evidence="1">Serine/threonine-protein kinase WNK6</fullName>
    </submittedName>
</protein>
<keyword evidence="1" id="KW-0418">Kinase</keyword>
<keyword evidence="2" id="KW-1185">Reference proteome</keyword>
<dbReference type="GO" id="GO:0016301">
    <property type="term" value="F:kinase activity"/>
    <property type="evidence" value="ECO:0007669"/>
    <property type="project" value="UniProtKB-KW"/>
</dbReference>
<organism evidence="1 2">
    <name type="scientific">Platanthera guangdongensis</name>
    <dbReference type="NCBI Taxonomy" id="2320717"/>
    <lineage>
        <taxon>Eukaryota</taxon>
        <taxon>Viridiplantae</taxon>
        <taxon>Streptophyta</taxon>
        <taxon>Embryophyta</taxon>
        <taxon>Tracheophyta</taxon>
        <taxon>Spermatophyta</taxon>
        <taxon>Magnoliopsida</taxon>
        <taxon>Liliopsida</taxon>
        <taxon>Asparagales</taxon>
        <taxon>Orchidaceae</taxon>
        <taxon>Orchidoideae</taxon>
        <taxon>Orchideae</taxon>
        <taxon>Orchidinae</taxon>
        <taxon>Platanthera</taxon>
    </lineage>
</organism>